<dbReference type="PANTHER" id="PTHR47961">
    <property type="entry name" value="DNA POLYMERASE THETA, PUTATIVE (AFU_ORTHOLOGUE AFUA_1G05260)-RELATED"/>
    <property type="match status" value="1"/>
</dbReference>
<evidence type="ECO:0000256" key="6">
    <source>
        <dbReference type="SAM" id="MobiDB-lite"/>
    </source>
</evidence>
<dbReference type="Gene3D" id="3.80.10.10">
    <property type="entry name" value="Ribonuclease Inhibitor"/>
    <property type="match status" value="1"/>
</dbReference>
<dbReference type="Proteomes" id="UP000028924">
    <property type="component" value="Unassembled WGS sequence"/>
</dbReference>
<evidence type="ECO:0000256" key="4">
    <source>
        <dbReference type="ARBA" id="ARBA00022806"/>
    </source>
</evidence>
<dbReference type="SMART" id="SM00487">
    <property type="entry name" value="DEXDc"/>
    <property type="match status" value="1"/>
</dbReference>
<dbReference type="GO" id="GO:0003676">
    <property type="term" value="F:nucleic acid binding"/>
    <property type="evidence" value="ECO:0007669"/>
    <property type="project" value="InterPro"/>
</dbReference>
<evidence type="ECO:0000313" key="9">
    <source>
        <dbReference type="Proteomes" id="UP000028924"/>
    </source>
</evidence>
<feature type="domain" description="Helicase ATP-binding" evidence="7">
    <location>
        <begin position="9"/>
        <end position="185"/>
    </location>
</feature>
<dbReference type="InterPro" id="IPR027417">
    <property type="entry name" value="P-loop_NTPase"/>
</dbReference>
<dbReference type="InterPro" id="IPR014001">
    <property type="entry name" value="Helicase_ATP-bd"/>
</dbReference>
<organism evidence="8 9">
    <name type="scientific">Auxenochlorella protothecoides</name>
    <name type="common">Green microalga</name>
    <name type="synonym">Chlorella protothecoides</name>
    <dbReference type="NCBI Taxonomy" id="3075"/>
    <lineage>
        <taxon>Eukaryota</taxon>
        <taxon>Viridiplantae</taxon>
        <taxon>Chlorophyta</taxon>
        <taxon>core chlorophytes</taxon>
        <taxon>Trebouxiophyceae</taxon>
        <taxon>Chlorellales</taxon>
        <taxon>Chlorellaceae</taxon>
        <taxon>Auxenochlorella</taxon>
    </lineage>
</organism>
<protein>
    <submittedName>
        <fullName evidence="8">DNA polymerase theta</fullName>
    </submittedName>
</protein>
<dbReference type="InterPro" id="IPR001810">
    <property type="entry name" value="F-box_dom"/>
</dbReference>
<dbReference type="InterPro" id="IPR050474">
    <property type="entry name" value="Hel308_SKI2-like"/>
</dbReference>
<dbReference type="Gene3D" id="1.10.3380.20">
    <property type="match status" value="1"/>
</dbReference>
<dbReference type="PROSITE" id="PS51192">
    <property type="entry name" value="HELICASE_ATP_BIND_1"/>
    <property type="match status" value="1"/>
</dbReference>
<keyword evidence="4" id="KW-0347">Helicase</keyword>
<evidence type="ECO:0000256" key="3">
    <source>
        <dbReference type="ARBA" id="ARBA00022801"/>
    </source>
</evidence>
<dbReference type="SUPFAM" id="SSF81383">
    <property type="entry name" value="F-box domain"/>
    <property type="match status" value="1"/>
</dbReference>
<dbReference type="SUPFAM" id="SSF52047">
    <property type="entry name" value="RNI-like"/>
    <property type="match status" value="1"/>
</dbReference>
<evidence type="ECO:0000256" key="1">
    <source>
        <dbReference type="ARBA" id="ARBA00004430"/>
    </source>
</evidence>
<dbReference type="InterPro" id="IPR036047">
    <property type="entry name" value="F-box-like_dom_sf"/>
</dbReference>
<name>A0A087SH54_AUXPR</name>
<feature type="region of interest" description="Disordered" evidence="6">
    <location>
        <begin position="1057"/>
        <end position="1076"/>
    </location>
</feature>
<dbReference type="GO" id="GO:0005524">
    <property type="term" value="F:ATP binding"/>
    <property type="evidence" value="ECO:0007669"/>
    <property type="project" value="UniProtKB-KW"/>
</dbReference>
<dbReference type="SUPFAM" id="SSF52540">
    <property type="entry name" value="P-loop containing nucleoside triphosphate hydrolases"/>
    <property type="match status" value="2"/>
</dbReference>
<sequence length="1089" mass="114189">MYPWQSAALEEGWHGDNLVYSAPTSGGKSLVADLLLIKALGQLRLNGMPARGLVILPYLSIVQEKADHLSFILGALGCSVKGYTGGLDEHTPLGVGGERVAICSMEKAHVVLDRLTLECRLGEVGCIVVDEAHMVADPNRGPGLEAALSKVLASRHRPQIIAMSATMGGLQTLSEWLQARMFLTNFRPVPLTEHVVFQGTVYMKAEGQSVLVFCVSRRACEACAALLTDRLGSRRPEDLRLTLARQELLADMRGELGGEPTPGLSDCILHGVAFHHAGLTVEERTGVEQGFRAGIISPGVITSETNLSAIKEKGLLESRAPGDGSAGVELCTTHKGRAVFDSGLPLDMGMALYGMLKGADAGVALDCPAQIIFYCLLDHPFVITSWQAWAARLRSLPSRARHAGALVGVDLQCCEAACAGHPPGAAPSARHARWAASLALAGMVEGATSLGETVLAWGGERCFSPAGLSAGQLQRLLADCGRWLGMAALVCESAGWWLLGTLCAELAGRATAGVPADLVQLMGVRGMTPARARALHEAGVCVSWGLVGGGWEKRALAGPAADSPWDWAGQGRAACVVLRGGAGTQEVGALLSSLQAAARCAVALNCLEGRALGLALAWEEGRAWYVSLTPALLDRAEVPGAADGAAGPALSLRQRLVHLLNARQVLVFGSAVLQGLSAAGFALTDGPADVAAEVSRRAPHTAGTCPAQCLRLAWGHVGTDGYENALFAHIETKHQTKKRKFGAAKHADAEASSLPVLPPRRSTSSLAGACQESSLSAAWFGEEVGSRCLAEANPSRAVCRVAPCQTPAAWHSVMDDVLNIVARFLPPSSLRILRLVCRSWERALGRRLLGIRPEALPAVPLAARFPSLRWLTLSHCGAAVSACRPDQLRLLSTLRDEDLQTSLSLHRCPGVGDAGLALLAAHPTLAVVLAPNATCDAGCAALARAPALMRVVLHDCPRLGTAGVQALLHAPGVRQVVISRCPHVDQRQLTGYSLCTVSGFMCGVSCVGGGRLSLCRGGRNGGRRCVEGWGERAEPGACGVQPRSRVRGSSAVQAHCNPCSSHAPDPSRRLAAADPARLASAQISMPTVR</sequence>
<dbReference type="GO" id="GO:0004386">
    <property type="term" value="F:helicase activity"/>
    <property type="evidence" value="ECO:0007669"/>
    <property type="project" value="UniProtKB-KW"/>
</dbReference>
<proteinExistence type="predicted"/>
<dbReference type="EMBL" id="KL662111">
    <property type="protein sequence ID" value="KFM25058.1"/>
    <property type="molecule type" value="Genomic_DNA"/>
</dbReference>
<evidence type="ECO:0000256" key="2">
    <source>
        <dbReference type="ARBA" id="ARBA00022741"/>
    </source>
</evidence>
<dbReference type="GeneID" id="23613328"/>
<gene>
    <name evidence="8" type="ORF">F751_1937</name>
</gene>
<dbReference type="STRING" id="3075.A0A087SH54"/>
<dbReference type="GO" id="GO:0005930">
    <property type="term" value="C:axoneme"/>
    <property type="evidence" value="ECO:0007669"/>
    <property type="project" value="UniProtKB-SubCell"/>
</dbReference>
<dbReference type="GO" id="GO:0016787">
    <property type="term" value="F:hydrolase activity"/>
    <property type="evidence" value="ECO:0007669"/>
    <property type="project" value="UniProtKB-KW"/>
</dbReference>
<keyword evidence="9" id="KW-1185">Reference proteome</keyword>
<accession>A0A087SH54</accession>
<comment type="subcellular location">
    <subcellularLocation>
        <location evidence="1">Cytoplasm</location>
        <location evidence="1">Cytoskeleton</location>
        <location evidence="1">Cilium axoneme</location>
    </subcellularLocation>
</comment>
<evidence type="ECO:0000313" key="8">
    <source>
        <dbReference type="EMBL" id="KFM25058.1"/>
    </source>
</evidence>
<dbReference type="RefSeq" id="XP_011397946.1">
    <property type="nucleotide sequence ID" value="XM_011399644.1"/>
</dbReference>
<evidence type="ECO:0000256" key="5">
    <source>
        <dbReference type="ARBA" id="ARBA00022840"/>
    </source>
</evidence>
<keyword evidence="3" id="KW-0378">Hydrolase</keyword>
<dbReference type="KEGG" id="apro:F751_1937"/>
<reference evidence="8 9" key="1">
    <citation type="journal article" date="2014" name="BMC Genomics">
        <title>Oil accumulation mechanisms of the oleaginous microalga Chlorella protothecoides revealed through its genome, transcriptomes, and proteomes.</title>
        <authorList>
            <person name="Gao C."/>
            <person name="Wang Y."/>
            <person name="Shen Y."/>
            <person name="Yan D."/>
            <person name="He X."/>
            <person name="Dai J."/>
            <person name="Wu Q."/>
        </authorList>
    </citation>
    <scope>NUCLEOTIDE SEQUENCE [LARGE SCALE GENOMIC DNA]</scope>
    <source>
        <strain evidence="8 9">0710</strain>
    </source>
</reference>
<keyword evidence="2" id="KW-0547">Nucleotide-binding</keyword>
<dbReference type="InterPro" id="IPR032675">
    <property type="entry name" value="LRR_dom_sf"/>
</dbReference>
<dbReference type="InterPro" id="IPR011545">
    <property type="entry name" value="DEAD/DEAH_box_helicase_dom"/>
</dbReference>
<dbReference type="Gene3D" id="3.40.50.300">
    <property type="entry name" value="P-loop containing nucleotide triphosphate hydrolases"/>
    <property type="match status" value="2"/>
</dbReference>
<dbReference type="OrthoDB" id="2320933at2759"/>
<dbReference type="PANTHER" id="PTHR47961:SF6">
    <property type="entry name" value="DNA-DIRECTED DNA POLYMERASE"/>
    <property type="match status" value="1"/>
</dbReference>
<dbReference type="AlphaFoldDB" id="A0A087SH54"/>
<dbReference type="Pfam" id="PF00646">
    <property type="entry name" value="F-box"/>
    <property type="match status" value="1"/>
</dbReference>
<dbReference type="Pfam" id="PF00270">
    <property type="entry name" value="DEAD"/>
    <property type="match status" value="1"/>
</dbReference>
<dbReference type="eggNOG" id="KOG0950">
    <property type="taxonomic scope" value="Eukaryota"/>
</dbReference>
<evidence type="ECO:0000259" key="7">
    <source>
        <dbReference type="PROSITE" id="PS51192"/>
    </source>
</evidence>
<dbReference type="SUPFAM" id="SSF158702">
    <property type="entry name" value="Sec63 N-terminal domain-like"/>
    <property type="match status" value="1"/>
</dbReference>
<keyword evidence="5" id="KW-0067">ATP-binding</keyword>